<dbReference type="PROSITE" id="PS51125">
    <property type="entry name" value="NHL"/>
    <property type="match status" value="1"/>
</dbReference>
<reference evidence="2" key="1">
    <citation type="submission" date="2018-06" db="EMBL/GenBank/DDBJ databases">
        <authorList>
            <person name="Zhirakovskaya E."/>
        </authorList>
    </citation>
    <scope>NUCLEOTIDE SEQUENCE</scope>
</reference>
<dbReference type="InterPro" id="IPR011042">
    <property type="entry name" value="6-blade_b-propeller_TolB-like"/>
</dbReference>
<accession>A0A3B0QLL2</accession>
<dbReference type="SUPFAM" id="SSF63825">
    <property type="entry name" value="YWTD domain"/>
    <property type="match status" value="1"/>
</dbReference>
<dbReference type="PANTHER" id="PTHR24104:SF25">
    <property type="entry name" value="PROTEIN LIN-41"/>
    <property type="match status" value="1"/>
</dbReference>
<name>A0A3B0QLL2_9ZZZZ</name>
<organism evidence="2">
    <name type="scientific">hydrothermal vent metagenome</name>
    <dbReference type="NCBI Taxonomy" id="652676"/>
    <lineage>
        <taxon>unclassified sequences</taxon>
        <taxon>metagenomes</taxon>
        <taxon>ecological metagenomes</taxon>
    </lineage>
</organism>
<dbReference type="GO" id="GO:0008270">
    <property type="term" value="F:zinc ion binding"/>
    <property type="evidence" value="ECO:0007669"/>
    <property type="project" value="UniProtKB-KW"/>
</dbReference>
<dbReference type="PROSITE" id="PS51257">
    <property type="entry name" value="PROKAR_LIPOPROTEIN"/>
    <property type="match status" value="1"/>
</dbReference>
<feature type="non-terminal residue" evidence="2">
    <location>
        <position position="215"/>
    </location>
</feature>
<dbReference type="Gene3D" id="2.120.10.30">
    <property type="entry name" value="TolB, C-terminal domain"/>
    <property type="match status" value="1"/>
</dbReference>
<dbReference type="AlphaFoldDB" id="A0A3B0QLL2"/>
<evidence type="ECO:0000313" key="2">
    <source>
        <dbReference type="EMBL" id="VAV82674.1"/>
    </source>
</evidence>
<dbReference type="InterPro" id="IPR001258">
    <property type="entry name" value="NHL_repeat"/>
</dbReference>
<gene>
    <name evidence="2" type="ORF">MNBD_BACTEROID02-454</name>
</gene>
<evidence type="ECO:0000256" key="1">
    <source>
        <dbReference type="ARBA" id="ARBA00022737"/>
    </source>
</evidence>
<protein>
    <submittedName>
        <fullName evidence="2">Cell surface protein</fullName>
    </submittedName>
</protein>
<proteinExistence type="predicted"/>
<dbReference type="GO" id="GO:0043161">
    <property type="term" value="P:proteasome-mediated ubiquitin-dependent protein catabolic process"/>
    <property type="evidence" value="ECO:0007669"/>
    <property type="project" value="TreeGrafter"/>
</dbReference>
<sequence length="215" mass="24283">MNKFYSITFLFGFILFTSCQEKQKKIPTESEQTTEWTFSKEIKLDNISPIGIVAQGEFLWLSDVDNNRVVKVNYAGKIIEKHGGLQRPMHLAMQGSKIYIPEYTSDTVKILEDENVSAYLLKEEPDGIGGIAVGGNTVAIADFYNHRIILQQGDKVAIIGKEGHNDGELYYPTDVDIKNDLIYVADAYNNRVQVFDFKGNYVRMIGWNEGIKVAT</sequence>
<dbReference type="PANTHER" id="PTHR24104">
    <property type="entry name" value="E3 UBIQUITIN-PROTEIN LIGASE NHLRC1-RELATED"/>
    <property type="match status" value="1"/>
</dbReference>
<dbReference type="GO" id="GO:0061630">
    <property type="term" value="F:ubiquitin protein ligase activity"/>
    <property type="evidence" value="ECO:0007669"/>
    <property type="project" value="TreeGrafter"/>
</dbReference>
<dbReference type="Pfam" id="PF01436">
    <property type="entry name" value="NHL"/>
    <property type="match status" value="1"/>
</dbReference>
<dbReference type="InterPro" id="IPR050952">
    <property type="entry name" value="TRIM-NHL_E3_ligases"/>
</dbReference>
<keyword evidence="1" id="KW-0677">Repeat</keyword>
<dbReference type="EMBL" id="UOEB01000023">
    <property type="protein sequence ID" value="VAV82674.1"/>
    <property type="molecule type" value="Genomic_DNA"/>
</dbReference>
<dbReference type="GO" id="GO:0000209">
    <property type="term" value="P:protein polyubiquitination"/>
    <property type="evidence" value="ECO:0007669"/>
    <property type="project" value="TreeGrafter"/>
</dbReference>